<name>A0A7C3ZER1_9CYAN</name>
<keyword evidence="4" id="KW-0378">Hydrolase</keyword>
<evidence type="ECO:0000256" key="1">
    <source>
        <dbReference type="ARBA" id="ARBA00022722"/>
    </source>
</evidence>
<protein>
    <submittedName>
        <fullName evidence="7">PD-(D/E)XK nuclease family protein</fullName>
    </submittedName>
</protein>
<dbReference type="GO" id="GO:0006281">
    <property type="term" value="P:DNA repair"/>
    <property type="evidence" value="ECO:0007669"/>
    <property type="project" value="UniProtKB-KW"/>
</dbReference>
<proteinExistence type="predicted"/>
<evidence type="ECO:0000256" key="4">
    <source>
        <dbReference type="ARBA" id="ARBA00022839"/>
    </source>
</evidence>
<evidence type="ECO:0000313" key="7">
    <source>
        <dbReference type="EMBL" id="HGF99239.1"/>
    </source>
</evidence>
<dbReference type="Gene3D" id="3.90.320.10">
    <property type="match status" value="1"/>
</dbReference>
<keyword evidence="3" id="KW-0067">ATP-binding</keyword>
<dbReference type="Gene3D" id="3.40.50.300">
    <property type="entry name" value="P-loop containing nucleotide triphosphate hydrolases"/>
    <property type="match status" value="1"/>
</dbReference>
<keyword evidence="4" id="KW-0269">Exonuclease</keyword>
<reference evidence="7" key="1">
    <citation type="journal article" date="2020" name="mSystems">
        <title>Genome- and Community-Level Interaction Insights into Carbon Utilization and Element Cycling Functions of Hydrothermarchaeota in Hydrothermal Sediment.</title>
        <authorList>
            <person name="Zhou Z."/>
            <person name="Liu Y."/>
            <person name="Xu W."/>
            <person name="Pan J."/>
            <person name="Luo Z.H."/>
            <person name="Li M."/>
        </authorList>
    </citation>
    <scope>NUCLEOTIDE SEQUENCE [LARGE SCALE GENOMIC DNA]</scope>
    <source>
        <strain evidence="7">SpSt-374</strain>
    </source>
</reference>
<dbReference type="InterPro" id="IPR011604">
    <property type="entry name" value="PDDEXK-like_dom_sf"/>
</dbReference>
<sequence>MPLRALYAIAMPGTRLGSWVRSLLETVNAGLPFEATARLLNHPLCGRFSSTGLPPEVWATARATHPDSIAAWGTLGVDLSILSWPATDRRDNWVQRLQNVLDTFQVRHRAARWAREAVAYYKLQESLVDLSQPEAEILTLERWGAEISQLLAMLTVPAAPGRGGVELHSPVSMMGTKYDHVFVLGMGEGMFPQPVSISFPGLINFKPSPPDSSPPRLPIPGPVEMAEREARAFWSLLQAAAGNLTLSYPLVVRRQEIIPSPFLVQLGCVGVAPETMPVASVEEARRVYLTSMGGNKGVEDSVIKSAYQAWRVEVRRESGALPDEYDGVVGLPLSVAQQKFSPSQLTNLGQCPFKWFAGRVLRLAELTEAETELSMSLRGRLYHRTLDIACKLVVGLNAEIKNELLTHLDAAFLKAEQVENLPPLPAWGARRQEHLATLRQTIQTPDFLPEGAAVLMTERRFEGEWYGLRVAGVIDRVDRTAEGLAIIDYKTSSQPPKGAKDGDDKPKFDIQLPLYMQLAETALFPGEKVAVAYYYSLTKGTILKKVELEEDALAQFANNVKVRLQTGQFPVQPDVEREACRYCPYDLVCRAGSRLNRK</sequence>
<dbReference type="EMBL" id="DSPX01000005">
    <property type="protein sequence ID" value="HGF99239.1"/>
    <property type="molecule type" value="Genomic_DNA"/>
</dbReference>
<dbReference type="InterPro" id="IPR027417">
    <property type="entry name" value="P-loop_NTPase"/>
</dbReference>
<keyword evidence="3" id="KW-0547">Nucleotide-binding</keyword>
<dbReference type="GO" id="GO:0004527">
    <property type="term" value="F:exonuclease activity"/>
    <property type="evidence" value="ECO:0007669"/>
    <property type="project" value="UniProtKB-KW"/>
</dbReference>
<dbReference type="Pfam" id="PF12705">
    <property type="entry name" value="PDDEXK_1"/>
    <property type="match status" value="1"/>
</dbReference>
<comment type="caution">
    <text evidence="7">The sequence shown here is derived from an EMBL/GenBank/DDBJ whole genome shotgun (WGS) entry which is preliminary data.</text>
</comment>
<dbReference type="AlphaFoldDB" id="A0A7C3ZER1"/>
<dbReference type="InterPro" id="IPR038726">
    <property type="entry name" value="PDDEXK_AddAB-type"/>
</dbReference>
<keyword evidence="5" id="KW-0234">DNA repair</keyword>
<keyword evidence="2" id="KW-0227">DNA damage</keyword>
<feature type="domain" description="PD-(D/E)XK endonuclease-like" evidence="6">
    <location>
        <begin position="340"/>
        <end position="590"/>
    </location>
</feature>
<evidence type="ECO:0000256" key="3">
    <source>
        <dbReference type="ARBA" id="ARBA00022806"/>
    </source>
</evidence>
<gene>
    <name evidence="7" type="ORF">ENR15_00810</name>
</gene>
<organism evidence="7">
    <name type="scientific">Planktothricoides sp. SpSt-374</name>
    <dbReference type="NCBI Taxonomy" id="2282167"/>
    <lineage>
        <taxon>Bacteria</taxon>
        <taxon>Bacillati</taxon>
        <taxon>Cyanobacteriota</taxon>
        <taxon>Cyanophyceae</taxon>
        <taxon>Oscillatoriophycideae</taxon>
        <taxon>Oscillatoriales</taxon>
        <taxon>Oscillatoriaceae</taxon>
        <taxon>Planktothricoides</taxon>
    </lineage>
</organism>
<evidence type="ECO:0000259" key="6">
    <source>
        <dbReference type="Pfam" id="PF12705"/>
    </source>
</evidence>
<accession>A0A7C3ZER1</accession>
<dbReference type="GO" id="GO:0004386">
    <property type="term" value="F:helicase activity"/>
    <property type="evidence" value="ECO:0007669"/>
    <property type="project" value="UniProtKB-KW"/>
</dbReference>
<dbReference type="SUPFAM" id="SSF52540">
    <property type="entry name" value="P-loop containing nucleoside triphosphate hydrolases"/>
    <property type="match status" value="1"/>
</dbReference>
<keyword evidence="3" id="KW-0347">Helicase</keyword>
<evidence type="ECO:0000256" key="5">
    <source>
        <dbReference type="ARBA" id="ARBA00023204"/>
    </source>
</evidence>
<keyword evidence="1" id="KW-0540">Nuclease</keyword>
<evidence type="ECO:0000256" key="2">
    <source>
        <dbReference type="ARBA" id="ARBA00022763"/>
    </source>
</evidence>